<gene>
    <name evidence="3" type="ORF">BXY58_2794</name>
    <name evidence="2" type="ORF">GCM10007332_30660</name>
</gene>
<dbReference type="InterPro" id="IPR026353">
    <property type="entry name" value="Hypoxan-DNA_Glyclase"/>
</dbReference>
<accession>A0A420CXR4</accession>
<name>A0A420CXR4_9FLAO</name>
<dbReference type="Proteomes" id="UP000285906">
    <property type="component" value="Unassembled WGS sequence"/>
</dbReference>
<sequence length="163" mass="19019">MNRINSFPPIVDKDSQILILGSVPGVKSLEMQQYYAHPQNQFWKILFHLFDEAFSLDYQERIDLLKENKIALWDVIESCERKGSLDTEIKNEIDNNVPQLIKNHPNIKIIFCNGQKSYKNLLKILGKNFKIPIKVLPSTSPLHTVKFEEKLESWKVIVDLLKK</sequence>
<dbReference type="SMART" id="SM00986">
    <property type="entry name" value="UDG"/>
    <property type="match status" value="1"/>
</dbReference>
<dbReference type="AlphaFoldDB" id="A0A420CXR4"/>
<dbReference type="InterPro" id="IPR036895">
    <property type="entry name" value="Uracil-DNA_glycosylase-like_sf"/>
</dbReference>
<evidence type="ECO:0000313" key="3">
    <source>
        <dbReference type="EMBL" id="RKE83240.1"/>
    </source>
</evidence>
<evidence type="ECO:0000313" key="2">
    <source>
        <dbReference type="EMBL" id="GGG65901.1"/>
    </source>
</evidence>
<reference evidence="3 4" key="2">
    <citation type="submission" date="2018-09" db="EMBL/GenBank/DDBJ databases">
        <title>Genomic Encyclopedia of Archaeal and Bacterial Type Strains, Phase II (KMG-II): from individual species to whole genera.</title>
        <authorList>
            <person name="Goeker M."/>
        </authorList>
    </citation>
    <scope>NUCLEOTIDE SEQUENCE [LARGE SCALE GENOMIC DNA]</scope>
    <source>
        <strain evidence="3 4">DSM 27620</strain>
    </source>
</reference>
<dbReference type="Pfam" id="PF03167">
    <property type="entry name" value="UDG"/>
    <property type="match status" value="1"/>
</dbReference>
<feature type="domain" description="Uracil-DNA glycosylase-like" evidence="1">
    <location>
        <begin position="8"/>
        <end position="158"/>
    </location>
</feature>
<proteinExistence type="predicted"/>
<dbReference type="NCBIfam" id="TIGR04274">
    <property type="entry name" value="hypoxanDNAglyco"/>
    <property type="match status" value="1"/>
</dbReference>
<dbReference type="RefSeq" id="WP_120214360.1">
    <property type="nucleotide sequence ID" value="NZ_BMCW01000008.1"/>
</dbReference>
<dbReference type="EMBL" id="RAQH01000008">
    <property type="protein sequence ID" value="RKE83240.1"/>
    <property type="molecule type" value="Genomic_DNA"/>
</dbReference>
<dbReference type="EMBL" id="BMCW01000008">
    <property type="protein sequence ID" value="GGG65901.1"/>
    <property type="molecule type" value="Genomic_DNA"/>
</dbReference>
<reference evidence="2" key="4">
    <citation type="submission" date="2024-05" db="EMBL/GenBank/DDBJ databases">
        <authorList>
            <person name="Sun Q."/>
            <person name="Sedlacek I."/>
        </authorList>
    </citation>
    <scope>NUCLEOTIDE SEQUENCE</scope>
    <source>
        <strain evidence="2">CCM 8490</strain>
    </source>
</reference>
<reference evidence="5" key="3">
    <citation type="journal article" date="2019" name="Int. J. Syst. Evol. Microbiol.">
        <title>The Global Catalogue of Microorganisms (GCM) 10K type strain sequencing project: providing services to taxonomists for standard genome sequencing and annotation.</title>
        <authorList>
            <consortium name="The Broad Institute Genomics Platform"/>
            <consortium name="The Broad Institute Genome Sequencing Center for Infectious Disease"/>
            <person name="Wu L."/>
            <person name="Ma J."/>
        </authorList>
    </citation>
    <scope>NUCLEOTIDE SEQUENCE [LARGE SCALE GENOMIC DNA]</scope>
    <source>
        <strain evidence="5">CCM 8490</strain>
    </source>
</reference>
<dbReference type="Gene3D" id="3.40.470.10">
    <property type="entry name" value="Uracil-DNA glycosylase-like domain"/>
    <property type="match status" value="1"/>
</dbReference>
<protein>
    <submittedName>
        <fullName evidence="2">DNA-deoxyinosine glycosylase</fullName>
    </submittedName>
    <submittedName>
        <fullName evidence="3">G/U mismatch-specific uracil-DNA glycosylase</fullName>
    </submittedName>
</protein>
<organism evidence="3 4">
    <name type="scientific">Epilithonimonas arachidiradicis</name>
    <dbReference type="NCBI Taxonomy" id="1617282"/>
    <lineage>
        <taxon>Bacteria</taxon>
        <taxon>Pseudomonadati</taxon>
        <taxon>Bacteroidota</taxon>
        <taxon>Flavobacteriia</taxon>
        <taxon>Flavobacteriales</taxon>
        <taxon>Weeksellaceae</taxon>
        <taxon>Chryseobacterium group</taxon>
        <taxon>Epilithonimonas</taxon>
    </lineage>
</organism>
<dbReference type="SUPFAM" id="SSF52141">
    <property type="entry name" value="Uracil-DNA glycosylase-like"/>
    <property type="match status" value="1"/>
</dbReference>
<dbReference type="SMART" id="SM00987">
    <property type="entry name" value="UreE_C"/>
    <property type="match status" value="1"/>
</dbReference>
<dbReference type="Proteomes" id="UP000658202">
    <property type="component" value="Unassembled WGS sequence"/>
</dbReference>
<comment type="caution">
    <text evidence="3">The sequence shown here is derived from an EMBL/GenBank/DDBJ whole genome shotgun (WGS) entry which is preliminary data.</text>
</comment>
<evidence type="ECO:0000259" key="1">
    <source>
        <dbReference type="SMART" id="SM00986"/>
    </source>
</evidence>
<evidence type="ECO:0000313" key="5">
    <source>
        <dbReference type="Proteomes" id="UP000658202"/>
    </source>
</evidence>
<dbReference type="InterPro" id="IPR005122">
    <property type="entry name" value="Uracil-DNA_glycosylase-like"/>
</dbReference>
<evidence type="ECO:0000313" key="4">
    <source>
        <dbReference type="Proteomes" id="UP000285906"/>
    </source>
</evidence>
<keyword evidence="5" id="KW-1185">Reference proteome</keyword>
<reference evidence="2" key="1">
    <citation type="journal article" date="2014" name="Int. J. Syst. Evol. Microbiol.">
        <title>Complete genome of a new Firmicutes species belonging to the dominant human colonic microbiota ('Ruminococcus bicirculans') reveals two chromosomes and a selective capacity to utilize plant glucans.</title>
        <authorList>
            <consortium name="NISC Comparative Sequencing Program"/>
            <person name="Wegmann U."/>
            <person name="Louis P."/>
            <person name="Goesmann A."/>
            <person name="Henrissat B."/>
            <person name="Duncan S.H."/>
            <person name="Flint H.J."/>
        </authorList>
    </citation>
    <scope>NUCLEOTIDE SEQUENCE</scope>
    <source>
        <strain evidence="2">CCM 8490</strain>
    </source>
</reference>
<dbReference type="OrthoDB" id="9799921at2"/>
<dbReference type="CDD" id="cd10032">
    <property type="entry name" value="UDG-F6_HDG"/>
    <property type="match status" value="1"/>
</dbReference>